<proteinExistence type="predicted"/>
<evidence type="ECO:0000313" key="1">
    <source>
        <dbReference type="EMBL" id="PIY88778.1"/>
    </source>
</evidence>
<gene>
    <name evidence="1" type="ORF">COY73_02815</name>
</gene>
<reference evidence="2" key="1">
    <citation type="submission" date="2017-09" db="EMBL/GenBank/DDBJ databases">
        <title>Depth-based differentiation of microbial function through sediment-hosted aquifers and enrichment of novel symbionts in the deep terrestrial subsurface.</title>
        <authorList>
            <person name="Probst A.J."/>
            <person name="Ladd B."/>
            <person name="Jarett J.K."/>
            <person name="Geller-Mcgrath D.E."/>
            <person name="Sieber C.M.K."/>
            <person name="Emerson J.B."/>
            <person name="Anantharaman K."/>
            <person name="Thomas B.C."/>
            <person name="Malmstrom R."/>
            <person name="Stieglmeier M."/>
            <person name="Klingl A."/>
            <person name="Woyke T."/>
            <person name="Ryan C.M."/>
            <person name="Banfield J.F."/>
        </authorList>
    </citation>
    <scope>NUCLEOTIDE SEQUENCE [LARGE SCALE GENOMIC DNA]</scope>
</reference>
<comment type="caution">
    <text evidence="1">The sequence shown here is derived from an EMBL/GenBank/DDBJ whole genome shotgun (WGS) entry which is preliminary data.</text>
</comment>
<accession>A0A2M7R6D4</accession>
<dbReference type="Proteomes" id="UP000230767">
    <property type="component" value="Unassembled WGS sequence"/>
</dbReference>
<protein>
    <submittedName>
        <fullName evidence="1">Uncharacterized protein</fullName>
    </submittedName>
</protein>
<organism evidence="1 2">
    <name type="scientific">Candidatus Nealsonbacteria bacterium CG_4_10_14_0_8_um_filter_37_14</name>
    <dbReference type="NCBI Taxonomy" id="1974684"/>
    <lineage>
        <taxon>Bacteria</taxon>
        <taxon>Candidatus Nealsoniibacteriota</taxon>
    </lineage>
</organism>
<name>A0A2M7R6D4_9BACT</name>
<dbReference type="EMBL" id="PFLW01000070">
    <property type="protein sequence ID" value="PIY88778.1"/>
    <property type="molecule type" value="Genomic_DNA"/>
</dbReference>
<sequence>MKNPKKKSKKINPPKFCSTKFRRVKVALFRCDGCEKSIKIPLNPYPILDLKRIKYCPYCGSQMSWIQDLFDD</sequence>
<evidence type="ECO:0000313" key="2">
    <source>
        <dbReference type="Proteomes" id="UP000230767"/>
    </source>
</evidence>
<dbReference type="AlphaFoldDB" id="A0A2M7R6D4"/>